<comment type="caution">
    <text evidence="1">The sequence shown here is derived from an EMBL/GenBank/DDBJ whole genome shotgun (WGS) entry which is preliminary data.</text>
</comment>
<name>A0ACC0QB03_9HYPO</name>
<dbReference type="Proteomes" id="UP001065298">
    <property type="component" value="Chromosome 14"/>
</dbReference>
<keyword evidence="2" id="KW-1185">Reference proteome</keyword>
<dbReference type="EMBL" id="CM046516">
    <property type="protein sequence ID" value="KAI8648639.1"/>
    <property type="molecule type" value="Genomic_DNA"/>
</dbReference>
<evidence type="ECO:0000313" key="1">
    <source>
        <dbReference type="EMBL" id="KAI8648639.1"/>
    </source>
</evidence>
<gene>
    <name evidence="1" type="ORF">NCS57_01475600</name>
</gene>
<sequence>MPRKNRTPASAIQNRDNQRRSRARRRQLVEELQQRLQDYECRGPQASMETRRMARAVVWENKHLHDLLQFRGVSQCEIDDHLSLVGPIGTDPNLGLRKPLQSGSDPHTPRMQNYSAMQPRSSDTLRSIATYPYDMEDCPSPPSMSLSNPPSSVPSQALATSAPTRFTPPRPTPPADTVDADCAATNNRDYGKYDSYDPGTAQLRDRTSISFLCNDPRYADEPDRFTFYHKC</sequence>
<organism evidence="1 2">
    <name type="scientific">Fusarium keratoplasticum</name>
    <dbReference type="NCBI Taxonomy" id="1328300"/>
    <lineage>
        <taxon>Eukaryota</taxon>
        <taxon>Fungi</taxon>
        <taxon>Dikarya</taxon>
        <taxon>Ascomycota</taxon>
        <taxon>Pezizomycotina</taxon>
        <taxon>Sordariomycetes</taxon>
        <taxon>Hypocreomycetidae</taxon>
        <taxon>Hypocreales</taxon>
        <taxon>Nectriaceae</taxon>
        <taxon>Fusarium</taxon>
        <taxon>Fusarium solani species complex</taxon>
    </lineage>
</organism>
<proteinExistence type="predicted"/>
<accession>A0ACC0QB03</accession>
<evidence type="ECO:0000313" key="2">
    <source>
        <dbReference type="Proteomes" id="UP001065298"/>
    </source>
</evidence>
<reference evidence="1" key="1">
    <citation type="submission" date="2022-06" db="EMBL/GenBank/DDBJ databases">
        <title>Fusarium solani species complex genomes reveal bases of compartmentalisation and animal pathogenesis.</title>
        <authorList>
            <person name="Tsai I.J."/>
        </authorList>
    </citation>
    <scope>NUCLEOTIDE SEQUENCE</scope>
    <source>
        <strain evidence="1">Fu6.1</strain>
    </source>
</reference>
<protein>
    <submittedName>
        <fullName evidence="1">Uncharacterized protein</fullName>
    </submittedName>
</protein>